<evidence type="ECO:0000256" key="7">
    <source>
        <dbReference type="ARBA" id="ARBA00047473"/>
    </source>
</evidence>
<sequence>MNITVIGTGYVGLVTGACFAHIGLNVTCADIDKGKIDALNAGRIPIYEPELEEIVRASHKQGRLDFTTDVPAAVKGADAVFIAVGTPSMADGRPDLTAVIAVARTIAPALDPETVVVVKSTVPVGSGAYVERVLRETAPDAVFSMASNPEFLREGCAVQDFLNPDRIVVGVGDCHARDVMTAIYAPFGQDGVPVVVTNIPTAELIKYAANAFLAAKVAYINEMANLCDAVGADVDQLSRAIGLDERIGPAFLKPGPGYGGSCFPKDTLALTALAHEADCPVRIVEAVISSNTYHIRRLVSRIEAEFAAAWTERGYGDTKLHGKTVALLGLAFKSNTDDIRSAASLVIVPHLLRRGARIRAYDPAAMDNARALMPELDYCESEADVLAGADAALLLTEWPQFKELDWPELASSMAAPVLFDLRNLYAPSTMAEMGLAYFSLGRPAATEEALFSAR</sequence>
<dbReference type="PIRSF" id="PIRSF500134">
    <property type="entry name" value="UDPglc_DH_bac"/>
    <property type="match status" value="1"/>
</dbReference>
<evidence type="ECO:0000259" key="12">
    <source>
        <dbReference type="SMART" id="SM00984"/>
    </source>
</evidence>
<dbReference type="InterPro" id="IPR014027">
    <property type="entry name" value="UDP-Glc/GDP-Man_DH_C"/>
</dbReference>
<dbReference type="EC" id="1.1.1.22" evidence="3 8"/>
<dbReference type="SMART" id="SM00984">
    <property type="entry name" value="UDPG_MGDP_dh_C"/>
    <property type="match status" value="1"/>
</dbReference>
<dbReference type="InterPro" id="IPR001732">
    <property type="entry name" value="UDP-Glc/GDP-Man_DH_N"/>
</dbReference>
<dbReference type="GO" id="GO:0000271">
    <property type="term" value="P:polysaccharide biosynthetic process"/>
    <property type="evidence" value="ECO:0007669"/>
    <property type="project" value="InterPro"/>
</dbReference>
<gene>
    <name evidence="13" type="ORF">HW532_00210</name>
</gene>
<dbReference type="InterPro" id="IPR036220">
    <property type="entry name" value="UDP-Glc/GDP-Man_DH_C_sf"/>
</dbReference>
<evidence type="ECO:0000256" key="10">
    <source>
        <dbReference type="PIRSR" id="PIRSR500134-2"/>
    </source>
</evidence>
<feature type="binding site" evidence="11">
    <location>
        <position position="30"/>
    </location>
    <ligand>
        <name>NAD(+)</name>
        <dbReference type="ChEBI" id="CHEBI:57540"/>
    </ligand>
</feature>
<evidence type="ECO:0000313" key="13">
    <source>
        <dbReference type="EMBL" id="QPC41303.1"/>
    </source>
</evidence>
<dbReference type="Pfam" id="PF00984">
    <property type="entry name" value="UDPG_MGDP_dh"/>
    <property type="match status" value="1"/>
</dbReference>
<evidence type="ECO:0000256" key="1">
    <source>
        <dbReference type="ARBA" id="ARBA00004701"/>
    </source>
</evidence>
<feature type="active site" description="Nucleophile" evidence="9">
    <location>
        <position position="262"/>
    </location>
</feature>
<name>A0A7S8C0T3_9HYPH</name>
<comment type="pathway">
    <text evidence="1">Nucleotide-sugar biosynthesis; UDP-alpha-D-glucuronate biosynthesis; UDP-alpha-D-glucuronate from UDP-alpha-D-glucose: step 1/1.</text>
</comment>
<protein>
    <recommendedName>
        <fullName evidence="4 8">UDP-glucose 6-dehydrogenase</fullName>
        <ecNumber evidence="3 8">1.1.1.22</ecNumber>
    </recommendedName>
</protein>
<feature type="binding site" evidence="11">
    <location>
        <position position="121"/>
    </location>
    <ligand>
        <name>NAD(+)</name>
        <dbReference type="ChEBI" id="CHEBI:57540"/>
    </ligand>
</feature>
<evidence type="ECO:0000256" key="6">
    <source>
        <dbReference type="ARBA" id="ARBA00023027"/>
    </source>
</evidence>
<dbReference type="GO" id="GO:0051287">
    <property type="term" value="F:NAD binding"/>
    <property type="evidence" value="ECO:0007669"/>
    <property type="project" value="InterPro"/>
</dbReference>
<evidence type="ECO:0000256" key="8">
    <source>
        <dbReference type="PIRNR" id="PIRNR000124"/>
    </source>
</evidence>
<feature type="binding site" evidence="11">
    <location>
        <position position="154"/>
    </location>
    <ligand>
        <name>NAD(+)</name>
        <dbReference type="ChEBI" id="CHEBI:57540"/>
    </ligand>
</feature>
<evidence type="ECO:0000256" key="11">
    <source>
        <dbReference type="PIRSR" id="PIRSR500134-3"/>
    </source>
</evidence>
<evidence type="ECO:0000313" key="14">
    <source>
        <dbReference type="Proteomes" id="UP000593594"/>
    </source>
</evidence>
<dbReference type="AlphaFoldDB" id="A0A7S8C0T3"/>
<evidence type="ECO:0000256" key="2">
    <source>
        <dbReference type="ARBA" id="ARBA00006601"/>
    </source>
</evidence>
<reference evidence="13 14" key="1">
    <citation type="submission" date="2020-06" db="EMBL/GenBank/DDBJ databases">
        <title>Genome sequence of 2 isolates from Red Sea Mangroves.</title>
        <authorList>
            <person name="Sefrji F."/>
            <person name="Michoud G."/>
            <person name="Merlino G."/>
            <person name="Daffonchio D."/>
        </authorList>
    </citation>
    <scope>NUCLEOTIDE SEQUENCE [LARGE SCALE GENOMIC DNA]</scope>
    <source>
        <strain evidence="13 14">R1DC25</strain>
    </source>
</reference>
<comment type="similarity">
    <text evidence="2 8">Belongs to the UDP-glucose/GDP-mannose dehydrogenase family.</text>
</comment>
<keyword evidence="6 8" id="KW-0520">NAD</keyword>
<evidence type="ECO:0000256" key="4">
    <source>
        <dbReference type="ARBA" id="ARBA00015132"/>
    </source>
</evidence>
<feature type="binding site" evidence="10">
    <location>
        <position position="259"/>
    </location>
    <ligand>
        <name>substrate</name>
    </ligand>
</feature>
<feature type="binding site" evidence="10">
    <location>
        <begin position="251"/>
        <end position="255"/>
    </location>
    <ligand>
        <name>substrate</name>
    </ligand>
</feature>
<evidence type="ECO:0000256" key="5">
    <source>
        <dbReference type="ARBA" id="ARBA00023002"/>
    </source>
</evidence>
<feature type="binding site" evidence="11">
    <location>
        <position position="35"/>
    </location>
    <ligand>
        <name>NAD(+)</name>
        <dbReference type="ChEBI" id="CHEBI:57540"/>
    </ligand>
</feature>
<feature type="binding site" evidence="10">
    <location>
        <begin position="151"/>
        <end position="154"/>
    </location>
    <ligand>
        <name>substrate</name>
    </ligand>
</feature>
<dbReference type="GO" id="GO:0003979">
    <property type="term" value="F:UDP-glucose 6-dehydrogenase activity"/>
    <property type="evidence" value="ECO:0007669"/>
    <property type="project" value="UniProtKB-EC"/>
</dbReference>
<dbReference type="Gene3D" id="1.20.5.100">
    <property type="entry name" value="Cytochrome c1, transmembrane anchor, C-terminal"/>
    <property type="match status" value="1"/>
</dbReference>
<dbReference type="Pfam" id="PF03720">
    <property type="entry name" value="UDPG_MGDP_dh_C"/>
    <property type="match status" value="1"/>
</dbReference>
<dbReference type="RefSeq" id="WP_213162518.1">
    <property type="nucleotide sequence ID" value="NZ_CP058214.1"/>
</dbReference>
<dbReference type="SUPFAM" id="SSF51735">
    <property type="entry name" value="NAD(P)-binding Rossmann-fold domains"/>
    <property type="match status" value="1"/>
</dbReference>
<dbReference type="InterPro" id="IPR017476">
    <property type="entry name" value="UDP-Glc/GDP-Man"/>
</dbReference>
<dbReference type="Gene3D" id="3.40.50.720">
    <property type="entry name" value="NAD(P)-binding Rossmann-like Domain"/>
    <property type="match status" value="2"/>
</dbReference>
<dbReference type="GO" id="GO:0006065">
    <property type="term" value="P:UDP-glucuronate biosynthetic process"/>
    <property type="evidence" value="ECO:0007669"/>
    <property type="project" value="UniProtKB-UniPathway"/>
</dbReference>
<dbReference type="Proteomes" id="UP000593594">
    <property type="component" value="Chromosome"/>
</dbReference>
<dbReference type="InterPro" id="IPR036291">
    <property type="entry name" value="NAD(P)-bd_dom_sf"/>
</dbReference>
<keyword evidence="5 8" id="KW-0560">Oxidoreductase</keyword>
<dbReference type="UniPathway" id="UPA00038">
    <property type="reaction ID" value="UER00491"/>
</dbReference>
<accession>A0A7S8C0T3</accession>
<dbReference type="InterPro" id="IPR028357">
    <property type="entry name" value="UDPglc_DH_bac"/>
</dbReference>
<dbReference type="PANTHER" id="PTHR43750">
    <property type="entry name" value="UDP-GLUCOSE 6-DEHYDROGENASE TUAD"/>
    <property type="match status" value="1"/>
</dbReference>
<dbReference type="PIRSF" id="PIRSF000124">
    <property type="entry name" value="UDPglc_GDPman_dh"/>
    <property type="match status" value="1"/>
</dbReference>
<dbReference type="PANTHER" id="PTHR43750:SF3">
    <property type="entry name" value="UDP-GLUCOSE 6-DEHYDROGENASE TUAD"/>
    <property type="match status" value="1"/>
</dbReference>
<comment type="catalytic activity">
    <reaction evidence="7 8">
        <text>UDP-alpha-D-glucose + 2 NAD(+) + H2O = UDP-alpha-D-glucuronate + 2 NADH + 3 H(+)</text>
        <dbReference type="Rhea" id="RHEA:23596"/>
        <dbReference type="ChEBI" id="CHEBI:15377"/>
        <dbReference type="ChEBI" id="CHEBI:15378"/>
        <dbReference type="ChEBI" id="CHEBI:57540"/>
        <dbReference type="ChEBI" id="CHEBI:57945"/>
        <dbReference type="ChEBI" id="CHEBI:58052"/>
        <dbReference type="ChEBI" id="CHEBI:58885"/>
        <dbReference type="EC" id="1.1.1.22"/>
    </reaction>
</comment>
<feature type="binding site" evidence="11">
    <location>
        <position position="340"/>
    </location>
    <ligand>
        <name>NAD(+)</name>
        <dbReference type="ChEBI" id="CHEBI:57540"/>
    </ligand>
</feature>
<dbReference type="SUPFAM" id="SSF48179">
    <property type="entry name" value="6-phosphogluconate dehydrogenase C-terminal domain-like"/>
    <property type="match status" value="1"/>
</dbReference>
<feature type="domain" description="UDP-glucose/GDP-mannose dehydrogenase C-terminal" evidence="12">
    <location>
        <begin position="326"/>
        <end position="427"/>
    </location>
</feature>
<dbReference type="InterPro" id="IPR008927">
    <property type="entry name" value="6-PGluconate_DH-like_C_sf"/>
</dbReference>
<feature type="binding site" evidence="11">
    <location>
        <position position="265"/>
    </location>
    <ligand>
        <name>NAD(+)</name>
        <dbReference type="ChEBI" id="CHEBI:57540"/>
    </ligand>
</feature>
<dbReference type="KEGG" id="kmn:HW532_00210"/>
<evidence type="ECO:0000256" key="9">
    <source>
        <dbReference type="PIRSR" id="PIRSR500134-1"/>
    </source>
</evidence>
<feature type="binding site" evidence="10">
    <location>
        <position position="333"/>
    </location>
    <ligand>
        <name>substrate</name>
    </ligand>
</feature>
<feature type="binding site" evidence="10">
    <location>
        <position position="206"/>
    </location>
    <ligand>
        <name>substrate</name>
    </ligand>
</feature>
<organism evidence="13 14">
    <name type="scientific">Kaustia mangrovi</name>
    <dbReference type="NCBI Taxonomy" id="2593653"/>
    <lineage>
        <taxon>Bacteria</taxon>
        <taxon>Pseudomonadati</taxon>
        <taxon>Pseudomonadota</taxon>
        <taxon>Alphaproteobacteria</taxon>
        <taxon>Hyphomicrobiales</taxon>
        <taxon>Parvibaculaceae</taxon>
        <taxon>Kaustia</taxon>
    </lineage>
</organism>
<dbReference type="InterPro" id="IPR014026">
    <property type="entry name" value="UDP-Glc/GDP-Man_DH_dimer"/>
</dbReference>
<dbReference type="SUPFAM" id="SSF52413">
    <property type="entry name" value="UDP-glucose/GDP-mannose dehydrogenase C-terminal domain"/>
    <property type="match status" value="1"/>
</dbReference>
<dbReference type="NCBIfam" id="TIGR03026">
    <property type="entry name" value="NDP-sugDHase"/>
    <property type="match status" value="1"/>
</dbReference>
<keyword evidence="14" id="KW-1185">Reference proteome</keyword>
<evidence type="ECO:0000256" key="3">
    <source>
        <dbReference type="ARBA" id="ARBA00012954"/>
    </source>
</evidence>
<dbReference type="EMBL" id="CP058214">
    <property type="protein sequence ID" value="QPC41303.1"/>
    <property type="molecule type" value="Genomic_DNA"/>
</dbReference>
<proteinExistence type="inferred from homology"/>
<feature type="binding site" evidence="11">
    <location>
        <position position="86"/>
    </location>
    <ligand>
        <name>NAD(+)</name>
        <dbReference type="ChEBI" id="CHEBI:57540"/>
    </ligand>
</feature>
<dbReference type="Pfam" id="PF03721">
    <property type="entry name" value="UDPG_MGDP_dh_N"/>
    <property type="match status" value="1"/>
</dbReference>